<evidence type="ECO:0000313" key="2">
    <source>
        <dbReference type="EMBL" id="MCZ0859698.1"/>
    </source>
</evidence>
<gene>
    <name evidence="2" type="ORF">O0S10_00475</name>
</gene>
<dbReference type="RefSeq" id="WP_268923920.1">
    <property type="nucleotide sequence ID" value="NZ_JAPTGB010000001.1"/>
</dbReference>
<sequence length="194" mass="21707">MYRSDTIKTIAFFVIVVLIGVLMAICLIQYGNSINIPDENTPQLTPNSSVQRTPGLLIISHREEIIPENGTLVVKKMEQLAEDNLQNLLATIDTGNIKDCKKYGTVALMQYTTPIDLIWIDQGGYEPISHTIDVQKIIITIPDRNERQFGPRNLEYRVLLYGSGNPEIKVLGLPIHQANELLELIGLVPVETTL</sequence>
<evidence type="ECO:0000313" key="3">
    <source>
        <dbReference type="Proteomes" id="UP001141422"/>
    </source>
</evidence>
<organism evidence="2 3">
    <name type="scientific">Methanocorpusculum petauri</name>
    <dbReference type="NCBI Taxonomy" id="3002863"/>
    <lineage>
        <taxon>Archaea</taxon>
        <taxon>Methanobacteriati</taxon>
        <taxon>Methanobacteriota</taxon>
        <taxon>Stenosarchaea group</taxon>
        <taxon>Methanomicrobia</taxon>
        <taxon>Methanomicrobiales</taxon>
        <taxon>Methanocorpusculaceae</taxon>
        <taxon>Methanocorpusculum</taxon>
    </lineage>
</organism>
<keyword evidence="1" id="KW-0812">Transmembrane</keyword>
<evidence type="ECO:0000256" key="1">
    <source>
        <dbReference type="SAM" id="Phobius"/>
    </source>
</evidence>
<accession>A0ABT4IEZ2</accession>
<reference evidence="2" key="1">
    <citation type="submission" date="2022-12" db="EMBL/GenBank/DDBJ databases">
        <title>Isolation and characterisation of novel Methanocorpusculum spp. from native Australian herbivores indicates the genus is ancestrally host-associated.</title>
        <authorList>
            <person name="Volmer J.G."/>
            <person name="Soo R.M."/>
            <person name="Evans P.N."/>
            <person name="Hoedt E.C."/>
            <person name="Astorga Alsina A.L."/>
            <person name="Woodcroft B.J."/>
            <person name="Tyson G.W."/>
            <person name="Hugenholtz P."/>
            <person name="Morrison M."/>
        </authorList>
    </citation>
    <scope>NUCLEOTIDE SEQUENCE</scope>
    <source>
        <strain evidence="2">MG</strain>
    </source>
</reference>
<keyword evidence="1" id="KW-0472">Membrane</keyword>
<name>A0ABT4IEZ2_9EURY</name>
<dbReference type="Proteomes" id="UP001141422">
    <property type="component" value="Unassembled WGS sequence"/>
</dbReference>
<keyword evidence="3" id="KW-1185">Reference proteome</keyword>
<proteinExistence type="predicted"/>
<feature type="transmembrane region" description="Helical" evidence="1">
    <location>
        <begin position="12"/>
        <end position="31"/>
    </location>
</feature>
<keyword evidence="1" id="KW-1133">Transmembrane helix</keyword>
<dbReference type="EMBL" id="JAPTGB010000001">
    <property type="protein sequence ID" value="MCZ0859698.1"/>
    <property type="molecule type" value="Genomic_DNA"/>
</dbReference>
<comment type="caution">
    <text evidence="2">The sequence shown here is derived from an EMBL/GenBank/DDBJ whole genome shotgun (WGS) entry which is preliminary data.</text>
</comment>
<evidence type="ECO:0008006" key="4">
    <source>
        <dbReference type="Google" id="ProtNLM"/>
    </source>
</evidence>
<protein>
    <recommendedName>
        <fullName evidence="4">DUF302 domain-containing protein</fullName>
    </recommendedName>
</protein>